<dbReference type="SUPFAM" id="SSF46785">
    <property type="entry name" value="Winged helix' DNA-binding domain"/>
    <property type="match status" value="1"/>
</dbReference>
<evidence type="ECO:0000313" key="6">
    <source>
        <dbReference type="RefSeq" id="XP_033533656.1"/>
    </source>
</evidence>
<reference evidence="4 6" key="1">
    <citation type="submission" date="2020-01" db="EMBL/GenBank/DDBJ databases">
        <authorList>
            <consortium name="DOE Joint Genome Institute"/>
            <person name="Haridas S."/>
            <person name="Albert R."/>
            <person name="Binder M."/>
            <person name="Bloem J."/>
            <person name="Labutti K."/>
            <person name="Salamov A."/>
            <person name="Andreopoulos B."/>
            <person name="Baker S.E."/>
            <person name="Barry K."/>
            <person name="Bills G."/>
            <person name="Bluhm B.H."/>
            <person name="Cannon C."/>
            <person name="Castanera R."/>
            <person name="Culley D.E."/>
            <person name="Daum C."/>
            <person name="Ezra D."/>
            <person name="Gonzalez J.B."/>
            <person name="Henrissat B."/>
            <person name="Kuo A."/>
            <person name="Liang C."/>
            <person name="Lipzen A."/>
            <person name="Lutzoni F."/>
            <person name="Magnuson J."/>
            <person name="Mondo S."/>
            <person name="Nolan M."/>
            <person name="Ohm R."/>
            <person name="Pangilinan J."/>
            <person name="Park H.-J."/>
            <person name="Ramirez L."/>
            <person name="Alfaro M."/>
            <person name="Sun H."/>
            <person name="Tritt A."/>
            <person name="Yoshinaga Y."/>
            <person name="Zwiers L.-H."/>
            <person name="Turgeon B.G."/>
            <person name="Goodwin S.B."/>
            <person name="Spatafora J.W."/>
            <person name="Crous P.W."/>
            <person name="Grigoriev I.V."/>
        </authorList>
    </citation>
    <scope>NUCLEOTIDE SEQUENCE</scope>
    <source>
        <strain evidence="4 6">CBS 781.70</strain>
    </source>
</reference>
<dbReference type="InterPro" id="IPR057321">
    <property type="entry name" value="RFX1-4/6/8-like_BCD"/>
</dbReference>
<dbReference type="InterPro" id="IPR039779">
    <property type="entry name" value="RFX-like"/>
</dbReference>
<protein>
    <recommendedName>
        <fullName evidence="3">RFX-type winged-helix domain-containing protein</fullName>
    </recommendedName>
</protein>
<dbReference type="GO" id="GO:0000978">
    <property type="term" value="F:RNA polymerase II cis-regulatory region sequence-specific DNA binding"/>
    <property type="evidence" value="ECO:0007669"/>
    <property type="project" value="TreeGrafter"/>
</dbReference>
<dbReference type="InterPro" id="IPR003150">
    <property type="entry name" value="DNA-bd_RFX"/>
</dbReference>
<feature type="compositionally biased region" description="Basic and acidic residues" evidence="2">
    <location>
        <begin position="46"/>
        <end position="57"/>
    </location>
</feature>
<dbReference type="PANTHER" id="PTHR12619:SF5">
    <property type="entry name" value="TRANSCRIPTION FACTOR RFX4"/>
    <property type="match status" value="1"/>
</dbReference>
<evidence type="ECO:0000256" key="1">
    <source>
        <dbReference type="ARBA" id="ARBA00023125"/>
    </source>
</evidence>
<name>A0A6G1G1N7_9PEZI</name>
<reference evidence="6" key="2">
    <citation type="submission" date="2020-04" db="EMBL/GenBank/DDBJ databases">
        <authorList>
            <consortium name="NCBI Genome Project"/>
        </authorList>
    </citation>
    <scope>NUCLEOTIDE SEQUENCE</scope>
    <source>
        <strain evidence="6">CBS 781.70</strain>
    </source>
</reference>
<evidence type="ECO:0000259" key="3">
    <source>
        <dbReference type="PROSITE" id="PS51526"/>
    </source>
</evidence>
<dbReference type="Pfam" id="PF02257">
    <property type="entry name" value="RFX_DNA_binding"/>
    <property type="match status" value="1"/>
</dbReference>
<feature type="domain" description="RFX-type winged-helix" evidence="3">
    <location>
        <begin position="86"/>
        <end position="160"/>
    </location>
</feature>
<dbReference type="PROSITE" id="PS51526">
    <property type="entry name" value="RFX_DBD"/>
    <property type="match status" value="1"/>
</dbReference>
<dbReference type="Pfam" id="PF25340">
    <property type="entry name" value="BCD_RFX"/>
    <property type="match status" value="1"/>
</dbReference>
<dbReference type="InterPro" id="IPR036390">
    <property type="entry name" value="WH_DNA-bd_sf"/>
</dbReference>
<feature type="region of interest" description="Disordered" evidence="2">
    <location>
        <begin position="1"/>
        <end position="57"/>
    </location>
</feature>
<dbReference type="InterPro" id="IPR036388">
    <property type="entry name" value="WH-like_DNA-bd_sf"/>
</dbReference>
<feature type="compositionally biased region" description="Low complexity" evidence="2">
    <location>
        <begin position="662"/>
        <end position="674"/>
    </location>
</feature>
<evidence type="ECO:0000313" key="5">
    <source>
        <dbReference type="Proteomes" id="UP000504638"/>
    </source>
</evidence>
<keyword evidence="5" id="KW-1185">Reference proteome</keyword>
<dbReference type="Gene3D" id="1.10.10.10">
    <property type="entry name" value="Winged helix-like DNA-binding domain superfamily/Winged helix DNA-binding domain"/>
    <property type="match status" value="1"/>
</dbReference>
<dbReference type="RefSeq" id="XP_033533656.1">
    <property type="nucleotide sequence ID" value="XM_033676456.1"/>
</dbReference>
<dbReference type="AlphaFoldDB" id="A0A6G1G1N7"/>
<proteinExistence type="predicted"/>
<sequence length="738" mass="81280">MNGNEFGSHQPQHGMDMGNNFHAVMPPSVVEPEEKKRKGNSSSATNDKELREMLSRNNERSLKDVATEVINTERTPRAEKSKQLFAMLWLKSACAVAKRSTPRSRVYTAYAESCATERVIPLNPASFGKLVRVIFPGIQTRRLGVRGESKYHYVDLVLRDEIPHSMERSGSIASNGRMRGPSVSHTIDFNSMPRLQAETARFPSQDRPLQSPTHHAIANPPSQGRLFTDPFSPGLAGNHGSLSSSYAHTLQFPLEDFSQLADAENDTISLPNIHMYAPPKTDIDAAEALVALYRTHCTSLVDCVRFCKEKQFFRLFSTFQGTLTVPVQRLFTNPTVAPWIRECDWLMYQKMIRFVSALTLQVAPPIVIKFLERVSQNLHAHITKTFAGHPAHVLEAKLEPATVFAGLLHRLLRVNSTAHAAAALLNEDPFRDQMWIDWVQYVNPKRIMESELPGCGYDAVYEIMTHDIRSMLMPTNVPPFLEEGTCYEDALHASHWPSIHRLQEDTPVDRIATFLSKLPARFPTAPTRTLLQCISTLLTAALREITIRQGSSYNAWWITKVFVDEMSLWLASLGGFLGHRIEAPESLSASPQLPAEGIMRATSAASGSGSGLSSMTDGMSAEIGSEKASAVKPERGSFESVNGMSQPPTHSKNHPLTPLPAGHTTTSGPPTTDTHLPHRASPRRPAPGPDAFLPNTSAAPPQDAFRPPKIHDLGKVGGADMDDSGIGMDLMDDLGAEG</sequence>
<evidence type="ECO:0000256" key="2">
    <source>
        <dbReference type="SAM" id="MobiDB-lite"/>
    </source>
</evidence>
<organism evidence="4">
    <name type="scientific">Eremomyces bilateralis CBS 781.70</name>
    <dbReference type="NCBI Taxonomy" id="1392243"/>
    <lineage>
        <taxon>Eukaryota</taxon>
        <taxon>Fungi</taxon>
        <taxon>Dikarya</taxon>
        <taxon>Ascomycota</taxon>
        <taxon>Pezizomycotina</taxon>
        <taxon>Dothideomycetes</taxon>
        <taxon>Dothideomycetes incertae sedis</taxon>
        <taxon>Eremomycetales</taxon>
        <taxon>Eremomycetaceae</taxon>
        <taxon>Eremomyces</taxon>
    </lineage>
</organism>
<dbReference type="EMBL" id="ML975159">
    <property type="protein sequence ID" value="KAF1812025.1"/>
    <property type="molecule type" value="Genomic_DNA"/>
</dbReference>
<keyword evidence="1" id="KW-0238">DNA-binding</keyword>
<dbReference type="PANTHER" id="PTHR12619">
    <property type="entry name" value="RFX TRANSCRIPTION FACTOR FAMILY"/>
    <property type="match status" value="1"/>
</dbReference>
<feature type="compositionally biased region" description="Polar residues" evidence="2">
    <location>
        <begin position="639"/>
        <end position="650"/>
    </location>
</feature>
<evidence type="ECO:0000313" key="4">
    <source>
        <dbReference type="EMBL" id="KAF1812025.1"/>
    </source>
</evidence>
<dbReference type="Proteomes" id="UP000504638">
    <property type="component" value="Unplaced"/>
</dbReference>
<dbReference type="GeneID" id="54417026"/>
<dbReference type="OrthoDB" id="10056949at2759"/>
<reference evidence="6" key="3">
    <citation type="submission" date="2025-04" db="UniProtKB">
        <authorList>
            <consortium name="RefSeq"/>
        </authorList>
    </citation>
    <scope>IDENTIFICATION</scope>
    <source>
        <strain evidence="6">CBS 781.70</strain>
    </source>
</reference>
<gene>
    <name evidence="4 6" type="ORF">P152DRAFT_398339</name>
</gene>
<feature type="region of interest" description="Disordered" evidence="2">
    <location>
        <begin position="624"/>
        <end position="714"/>
    </location>
</feature>
<accession>A0A6G1G1N7</accession>
<dbReference type="FunFam" id="1.10.10.10:FF:000119">
    <property type="entry name" value="DNA damage and replication checkpoint protein"/>
    <property type="match status" value="1"/>
</dbReference>
<feature type="compositionally biased region" description="Polar residues" evidence="2">
    <location>
        <begin position="1"/>
        <end position="11"/>
    </location>
</feature>
<dbReference type="GO" id="GO:0000981">
    <property type="term" value="F:DNA-binding transcription factor activity, RNA polymerase II-specific"/>
    <property type="evidence" value="ECO:0007669"/>
    <property type="project" value="TreeGrafter"/>
</dbReference>